<organism evidence="1 2">
    <name type="scientific">Gossypium arboreum</name>
    <name type="common">Tree cotton</name>
    <name type="synonym">Gossypium nanking</name>
    <dbReference type="NCBI Taxonomy" id="29729"/>
    <lineage>
        <taxon>Eukaryota</taxon>
        <taxon>Viridiplantae</taxon>
        <taxon>Streptophyta</taxon>
        <taxon>Embryophyta</taxon>
        <taxon>Tracheophyta</taxon>
        <taxon>Spermatophyta</taxon>
        <taxon>Magnoliopsida</taxon>
        <taxon>eudicotyledons</taxon>
        <taxon>Gunneridae</taxon>
        <taxon>Pentapetalae</taxon>
        <taxon>rosids</taxon>
        <taxon>malvids</taxon>
        <taxon>Malvales</taxon>
        <taxon>Malvaceae</taxon>
        <taxon>Malvoideae</taxon>
        <taxon>Gossypium</taxon>
    </lineage>
</organism>
<keyword evidence="2" id="KW-1185">Reference proteome</keyword>
<comment type="caution">
    <text evidence="1">The sequence shown here is derived from an EMBL/GenBank/DDBJ whole genome shotgun (WGS) entry which is preliminary data.</text>
</comment>
<name>A0ABR0QVT3_GOSAR</name>
<evidence type="ECO:0000313" key="1">
    <source>
        <dbReference type="EMBL" id="KAK5843380.1"/>
    </source>
</evidence>
<proteinExistence type="predicted"/>
<sequence>MPNLAKCINSVLKGTRHLSIASVVKKTYFHLADLFPKWAAVYARQIVSNHIFYEDVIKEIRQNTTRENTMYVVSHSCQNLEFRVTEHARHDQDMLGTSYRVKLT</sequence>
<evidence type="ECO:0000313" key="2">
    <source>
        <dbReference type="Proteomes" id="UP001358586"/>
    </source>
</evidence>
<dbReference type="EMBL" id="JARKNE010000002">
    <property type="protein sequence ID" value="KAK5843380.1"/>
    <property type="molecule type" value="Genomic_DNA"/>
</dbReference>
<reference evidence="1 2" key="1">
    <citation type="submission" date="2023-03" db="EMBL/GenBank/DDBJ databases">
        <title>WGS of Gossypium arboreum.</title>
        <authorList>
            <person name="Yu D."/>
        </authorList>
    </citation>
    <scope>NUCLEOTIDE SEQUENCE [LARGE SCALE GENOMIC DNA]</scope>
    <source>
        <tissue evidence="1">Leaf</tissue>
    </source>
</reference>
<gene>
    <name evidence="1" type="ORF">PVK06_005835</name>
</gene>
<dbReference type="Proteomes" id="UP001358586">
    <property type="component" value="Chromosome 2"/>
</dbReference>
<accession>A0ABR0QVT3</accession>
<protein>
    <submittedName>
        <fullName evidence="1">Uncharacterized protein</fullName>
    </submittedName>
</protein>